<dbReference type="Proteomes" id="UP000243459">
    <property type="component" value="Chromosome 4"/>
</dbReference>
<organism evidence="2 3">
    <name type="scientific">Asparagus officinalis</name>
    <name type="common">Garden asparagus</name>
    <dbReference type="NCBI Taxonomy" id="4686"/>
    <lineage>
        <taxon>Eukaryota</taxon>
        <taxon>Viridiplantae</taxon>
        <taxon>Streptophyta</taxon>
        <taxon>Embryophyta</taxon>
        <taxon>Tracheophyta</taxon>
        <taxon>Spermatophyta</taxon>
        <taxon>Magnoliopsida</taxon>
        <taxon>Liliopsida</taxon>
        <taxon>Asparagales</taxon>
        <taxon>Asparagaceae</taxon>
        <taxon>Asparagoideae</taxon>
        <taxon>Asparagus</taxon>
    </lineage>
</organism>
<keyword evidence="3" id="KW-1185">Reference proteome</keyword>
<evidence type="ECO:0000256" key="1">
    <source>
        <dbReference type="SAM" id="MobiDB-lite"/>
    </source>
</evidence>
<feature type="region of interest" description="Disordered" evidence="1">
    <location>
        <begin position="57"/>
        <end position="78"/>
    </location>
</feature>
<evidence type="ECO:0000313" key="2">
    <source>
        <dbReference type="EMBL" id="ONK72637.1"/>
    </source>
</evidence>
<dbReference type="Gramene" id="ONK72637">
    <property type="protein sequence ID" value="ONK72637"/>
    <property type="gene ID" value="A4U43_C04F21470"/>
</dbReference>
<protein>
    <submittedName>
        <fullName evidence="2">Uncharacterized protein</fullName>
    </submittedName>
</protein>
<reference evidence="3" key="1">
    <citation type="journal article" date="2017" name="Nat. Commun.">
        <title>The asparagus genome sheds light on the origin and evolution of a young Y chromosome.</title>
        <authorList>
            <person name="Harkess A."/>
            <person name="Zhou J."/>
            <person name="Xu C."/>
            <person name="Bowers J.E."/>
            <person name="Van der Hulst R."/>
            <person name="Ayyampalayam S."/>
            <person name="Mercati F."/>
            <person name="Riccardi P."/>
            <person name="McKain M.R."/>
            <person name="Kakrana A."/>
            <person name="Tang H."/>
            <person name="Ray J."/>
            <person name="Groenendijk J."/>
            <person name="Arikit S."/>
            <person name="Mathioni S.M."/>
            <person name="Nakano M."/>
            <person name="Shan H."/>
            <person name="Telgmann-Rauber A."/>
            <person name="Kanno A."/>
            <person name="Yue Z."/>
            <person name="Chen H."/>
            <person name="Li W."/>
            <person name="Chen Y."/>
            <person name="Xu X."/>
            <person name="Zhang Y."/>
            <person name="Luo S."/>
            <person name="Chen H."/>
            <person name="Gao J."/>
            <person name="Mao Z."/>
            <person name="Pires J.C."/>
            <person name="Luo M."/>
            <person name="Kudrna D."/>
            <person name="Wing R.A."/>
            <person name="Meyers B.C."/>
            <person name="Yi K."/>
            <person name="Kong H."/>
            <person name="Lavrijsen P."/>
            <person name="Sunseri F."/>
            <person name="Falavigna A."/>
            <person name="Ye Y."/>
            <person name="Leebens-Mack J.H."/>
            <person name="Chen G."/>
        </authorList>
    </citation>
    <scope>NUCLEOTIDE SEQUENCE [LARGE SCALE GENOMIC DNA]</scope>
    <source>
        <strain evidence="3">cv. DH0086</strain>
    </source>
</reference>
<proteinExistence type="predicted"/>
<evidence type="ECO:0000313" key="3">
    <source>
        <dbReference type="Proteomes" id="UP000243459"/>
    </source>
</evidence>
<dbReference type="EMBL" id="CM007384">
    <property type="protein sequence ID" value="ONK72637.1"/>
    <property type="molecule type" value="Genomic_DNA"/>
</dbReference>
<sequence>MEDELFSMLMIFSKLERSHELFNKVQEEMVAHRATFELVEPVVALLAEKASLTQGRMGKTRVQLRDSKDDKRDADPKEADWAYHDMKSASAWIEYLREEALSEKRERKDSQECTWEAHLEA</sequence>
<feature type="compositionally biased region" description="Basic and acidic residues" evidence="1">
    <location>
        <begin position="63"/>
        <end position="78"/>
    </location>
</feature>
<accession>A0A5P1F5E1</accession>
<feature type="region of interest" description="Disordered" evidence="1">
    <location>
        <begin position="102"/>
        <end position="121"/>
    </location>
</feature>
<gene>
    <name evidence="2" type="ORF">A4U43_C04F21470</name>
</gene>
<dbReference type="AlphaFoldDB" id="A0A5P1F5E1"/>
<name>A0A5P1F5E1_ASPOF</name>